<gene>
    <name evidence="1" type="ORF">K1T71_007698</name>
</gene>
<name>A0ACC1CXQ7_9NEOP</name>
<protein>
    <submittedName>
        <fullName evidence="1">Uncharacterized protein</fullName>
    </submittedName>
</protein>
<reference evidence="1 2" key="1">
    <citation type="journal article" date="2021" name="Front. Genet.">
        <title>Chromosome-Level Genome Assembly Reveals Significant Gene Expansion in the Toll and IMD Signaling Pathways of Dendrolimus kikuchii.</title>
        <authorList>
            <person name="Zhou J."/>
            <person name="Wu P."/>
            <person name="Xiong Z."/>
            <person name="Liu N."/>
            <person name="Zhao N."/>
            <person name="Ji M."/>
            <person name="Qiu Y."/>
            <person name="Yang B."/>
        </authorList>
    </citation>
    <scope>NUCLEOTIDE SEQUENCE [LARGE SCALE GENOMIC DNA]</scope>
    <source>
        <strain evidence="1">Ann1</strain>
    </source>
</reference>
<proteinExistence type="predicted"/>
<accession>A0ACC1CXQ7</accession>
<organism evidence="1 2">
    <name type="scientific">Dendrolimus kikuchii</name>
    <dbReference type="NCBI Taxonomy" id="765133"/>
    <lineage>
        <taxon>Eukaryota</taxon>
        <taxon>Metazoa</taxon>
        <taxon>Ecdysozoa</taxon>
        <taxon>Arthropoda</taxon>
        <taxon>Hexapoda</taxon>
        <taxon>Insecta</taxon>
        <taxon>Pterygota</taxon>
        <taxon>Neoptera</taxon>
        <taxon>Endopterygota</taxon>
        <taxon>Lepidoptera</taxon>
        <taxon>Glossata</taxon>
        <taxon>Ditrysia</taxon>
        <taxon>Bombycoidea</taxon>
        <taxon>Lasiocampidae</taxon>
        <taxon>Dendrolimus</taxon>
    </lineage>
</organism>
<comment type="caution">
    <text evidence="1">The sequence shown here is derived from an EMBL/GenBank/DDBJ whole genome shotgun (WGS) entry which is preliminary data.</text>
</comment>
<dbReference type="EMBL" id="CM034399">
    <property type="protein sequence ID" value="KAJ0176519.1"/>
    <property type="molecule type" value="Genomic_DNA"/>
</dbReference>
<evidence type="ECO:0000313" key="1">
    <source>
        <dbReference type="EMBL" id="KAJ0176519.1"/>
    </source>
</evidence>
<keyword evidence="2" id="KW-1185">Reference proteome</keyword>
<dbReference type="Proteomes" id="UP000824533">
    <property type="component" value="Linkage Group LG13"/>
</dbReference>
<evidence type="ECO:0000313" key="2">
    <source>
        <dbReference type="Proteomes" id="UP000824533"/>
    </source>
</evidence>
<sequence>MINYNILELENMPEVLKSKPRWVACMALAIGILLITLSAVAIGVVIGYTYCYFEHRSIIKTGNITQSTNFQIFQMPLVESLEAKKNRTINGAISSVFITRLLKIGQALMDDDTVHLPWSRDHPSSYMFQ</sequence>